<accession>A0A3B1AT16</accession>
<organism evidence="10">
    <name type="scientific">hydrothermal vent metagenome</name>
    <dbReference type="NCBI Taxonomy" id="652676"/>
    <lineage>
        <taxon>unclassified sequences</taxon>
        <taxon>metagenomes</taxon>
        <taxon>ecological metagenomes</taxon>
    </lineage>
</organism>
<dbReference type="InterPro" id="IPR051684">
    <property type="entry name" value="Electron_Trans/Redox"/>
</dbReference>
<evidence type="ECO:0000256" key="7">
    <source>
        <dbReference type="ARBA" id="ARBA00023014"/>
    </source>
</evidence>
<evidence type="ECO:0000256" key="5">
    <source>
        <dbReference type="ARBA" id="ARBA00022982"/>
    </source>
</evidence>
<dbReference type="GO" id="GO:0005886">
    <property type="term" value="C:plasma membrane"/>
    <property type="evidence" value="ECO:0007669"/>
    <property type="project" value="TreeGrafter"/>
</dbReference>
<feature type="domain" description="4Fe-4S ferredoxin-type" evidence="9">
    <location>
        <begin position="256"/>
        <end position="285"/>
    </location>
</feature>
<dbReference type="EMBL" id="UOFY01000031">
    <property type="protein sequence ID" value="VAX09116.1"/>
    <property type="molecule type" value="Genomic_DNA"/>
</dbReference>
<dbReference type="InterPro" id="IPR017900">
    <property type="entry name" value="4Fe4S_Fe_S_CS"/>
</dbReference>
<keyword evidence="8" id="KW-0812">Transmembrane</keyword>
<evidence type="ECO:0000256" key="3">
    <source>
        <dbReference type="ARBA" id="ARBA00022723"/>
    </source>
</evidence>
<dbReference type="GO" id="GO:0046872">
    <property type="term" value="F:metal ion binding"/>
    <property type="evidence" value="ECO:0007669"/>
    <property type="project" value="UniProtKB-KW"/>
</dbReference>
<dbReference type="Pfam" id="PF12801">
    <property type="entry name" value="Fer4_5"/>
    <property type="match status" value="2"/>
</dbReference>
<keyword evidence="1" id="KW-0813">Transport</keyword>
<evidence type="ECO:0000259" key="9">
    <source>
        <dbReference type="PROSITE" id="PS51379"/>
    </source>
</evidence>
<evidence type="ECO:0000256" key="6">
    <source>
        <dbReference type="ARBA" id="ARBA00023004"/>
    </source>
</evidence>
<evidence type="ECO:0000256" key="8">
    <source>
        <dbReference type="SAM" id="Phobius"/>
    </source>
</evidence>
<evidence type="ECO:0000256" key="1">
    <source>
        <dbReference type="ARBA" id="ARBA00022448"/>
    </source>
</evidence>
<dbReference type="GO" id="GO:0051539">
    <property type="term" value="F:4 iron, 4 sulfur cluster binding"/>
    <property type="evidence" value="ECO:0007669"/>
    <property type="project" value="UniProtKB-KW"/>
</dbReference>
<evidence type="ECO:0000313" key="10">
    <source>
        <dbReference type="EMBL" id="VAX09116.1"/>
    </source>
</evidence>
<dbReference type="NCBIfam" id="TIGR02163">
    <property type="entry name" value="napH"/>
    <property type="match status" value="1"/>
</dbReference>
<dbReference type="AlphaFoldDB" id="A0A3B1AT16"/>
<keyword evidence="2" id="KW-0004">4Fe-4S</keyword>
<dbReference type="Pfam" id="PF12838">
    <property type="entry name" value="Fer4_7"/>
    <property type="match status" value="1"/>
</dbReference>
<keyword evidence="7" id="KW-0411">Iron-sulfur</keyword>
<feature type="transmembrane region" description="Helical" evidence="8">
    <location>
        <begin position="172"/>
        <end position="194"/>
    </location>
</feature>
<dbReference type="InterPro" id="IPR011886">
    <property type="entry name" value="NapH_MauN"/>
</dbReference>
<keyword evidence="8" id="KW-1133">Transmembrane helix</keyword>
<protein>
    <submittedName>
        <fullName evidence="10">Polyferredoxin NapH (Periplasmic nitrate reductase)</fullName>
    </submittedName>
</protein>
<feature type="transmembrane region" description="Helical" evidence="8">
    <location>
        <begin position="142"/>
        <end position="160"/>
    </location>
</feature>
<gene>
    <name evidence="10" type="ORF">MNBD_GAMMA25-144</name>
</gene>
<dbReference type="NCBIfam" id="NF007013">
    <property type="entry name" value="PRK09477.1"/>
    <property type="match status" value="1"/>
</dbReference>
<name>A0A3B1AT16_9ZZZZ</name>
<evidence type="ECO:0000256" key="2">
    <source>
        <dbReference type="ARBA" id="ARBA00022485"/>
    </source>
</evidence>
<dbReference type="PROSITE" id="PS51379">
    <property type="entry name" value="4FE4S_FER_2"/>
    <property type="match status" value="2"/>
</dbReference>
<keyword evidence="4" id="KW-0677">Repeat</keyword>
<dbReference type="PANTHER" id="PTHR30176">
    <property type="entry name" value="FERREDOXIN-TYPE PROTEIN NAPH"/>
    <property type="match status" value="1"/>
</dbReference>
<dbReference type="InterPro" id="IPR017896">
    <property type="entry name" value="4Fe4S_Fe-S-bd"/>
</dbReference>
<dbReference type="Gene3D" id="3.30.70.3270">
    <property type="match status" value="1"/>
</dbReference>
<evidence type="ECO:0000256" key="4">
    <source>
        <dbReference type="ARBA" id="ARBA00022737"/>
    </source>
</evidence>
<keyword evidence="6" id="KW-0408">Iron</keyword>
<dbReference type="PROSITE" id="PS00198">
    <property type="entry name" value="4FE4S_FER_1"/>
    <property type="match status" value="1"/>
</dbReference>
<keyword evidence="5" id="KW-0249">Electron transport</keyword>
<dbReference type="SUPFAM" id="SSF54862">
    <property type="entry name" value="4Fe-4S ferredoxins"/>
    <property type="match status" value="1"/>
</dbReference>
<proteinExistence type="predicted"/>
<feature type="transmembrane region" description="Helical" evidence="8">
    <location>
        <begin position="36"/>
        <end position="53"/>
    </location>
</feature>
<dbReference type="PANTHER" id="PTHR30176:SF3">
    <property type="entry name" value="FERREDOXIN-TYPE PROTEIN NAPH"/>
    <property type="match status" value="1"/>
</dbReference>
<keyword evidence="8" id="KW-0472">Membrane</keyword>
<keyword evidence="3" id="KW-0479">Metal-binding</keyword>
<feature type="transmembrane region" description="Helical" evidence="8">
    <location>
        <begin position="73"/>
        <end position="101"/>
    </location>
</feature>
<feature type="domain" description="4Fe-4S ferredoxin-type" evidence="9">
    <location>
        <begin position="219"/>
        <end position="250"/>
    </location>
</feature>
<reference evidence="10" key="1">
    <citation type="submission" date="2018-06" db="EMBL/GenBank/DDBJ databases">
        <authorList>
            <person name="Zhirakovskaya E."/>
        </authorList>
    </citation>
    <scope>NUCLEOTIDE SEQUENCE</scope>
</reference>
<sequence>MKASSIHNLQSGQSAIEAKGWLLAHKWLLLRRSSQLGIVGLFLLGPLAGIWLVKGNLASSLVLDTLPLSDPYLLLQSIMAGHLPEVTALSGALIVMVFYLVVGGRSYCAWVCPLNMVTDTARYLRDRWKLKGGAHVSRQARYWLLAMSLLLALFTGNMAWELINPVSMVQRGLFFGMGAAWLFVGGLFIFDLFISRQGWCGHLCPVGAFYSLLGAASVVRVSANGRTRCDDCMDCFAVCPEQQVIRPALKGADKNISPIIFSGNCTNCGRCIDVCAQDVFKFSHRYEHSRYLSIDGNKEVRS</sequence>